<dbReference type="GO" id="GO:0008810">
    <property type="term" value="F:cellulase activity"/>
    <property type="evidence" value="ECO:0007669"/>
    <property type="project" value="UniProtKB-EC"/>
</dbReference>
<dbReference type="InterPro" id="IPR012341">
    <property type="entry name" value="6hp_glycosidase-like_sf"/>
</dbReference>
<evidence type="ECO:0000256" key="1">
    <source>
        <dbReference type="ARBA" id="ARBA00000966"/>
    </source>
</evidence>
<dbReference type="OrthoDB" id="10257085at2759"/>
<feature type="compositionally biased region" description="Low complexity" evidence="9">
    <location>
        <begin position="146"/>
        <end position="164"/>
    </location>
</feature>
<feature type="chain" id="PRO_5043355188" description="cellulase" evidence="10">
    <location>
        <begin position="24"/>
        <end position="603"/>
    </location>
</feature>
<evidence type="ECO:0000313" key="12">
    <source>
        <dbReference type="EMBL" id="CAB3982991.1"/>
    </source>
</evidence>
<keyword evidence="7" id="KW-0326">Glycosidase</keyword>
<evidence type="ECO:0000256" key="2">
    <source>
        <dbReference type="ARBA" id="ARBA00007072"/>
    </source>
</evidence>
<evidence type="ECO:0000256" key="9">
    <source>
        <dbReference type="SAM" id="MobiDB-lite"/>
    </source>
</evidence>
<comment type="caution">
    <text evidence="12">The sequence shown here is derived from an EMBL/GenBank/DDBJ whole genome shotgun (WGS) entry which is preliminary data.</text>
</comment>
<feature type="domain" description="Glycoside hydrolase family 9" evidence="11">
    <location>
        <begin position="254"/>
        <end position="591"/>
    </location>
</feature>
<dbReference type="Proteomes" id="UP001152795">
    <property type="component" value="Unassembled WGS sequence"/>
</dbReference>
<keyword evidence="4" id="KW-0378">Hydrolase</keyword>
<accession>A0A6S7GCJ4</accession>
<name>A0A6S7GCJ4_PARCT</name>
<evidence type="ECO:0000256" key="5">
    <source>
        <dbReference type="ARBA" id="ARBA00023001"/>
    </source>
</evidence>
<proteinExistence type="inferred from homology"/>
<feature type="signal peptide" evidence="10">
    <location>
        <begin position="1"/>
        <end position="23"/>
    </location>
</feature>
<dbReference type="Pfam" id="PF00759">
    <property type="entry name" value="Glyco_hydro_9"/>
    <property type="match status" value="1"/>
</dbReference>
<dbReference type="GO" id="GO:0030245">
    <property type="term" value="P:cellulose catabolic process"/>
    <property type="evidence" value="ECO:0007669"/>
    <property type="project" value="UniProtKB-KW"/>
</dbReference>
<dbReference type="SUPFAM" id="SSF49384">
    <property type="entry name" value="Carbohydrate-binding domain"/>
    <property type="match status" value="1"/>
</dbReference>
<sequence>MIRRTLLLICIAFLLANTYEVLSQRCPDPPSFQSGLNTQKGVASLEHAWPGGMKMNLRFSIPENIDGWQMLMVFSERNVQLNIWRAQIIKNIKGKRFRLKNYDWNKRLSKGEDLTMAFLATFTGRTPRLCFVYLIWKGESPPPEPTTTQLPPTQPTSNPVTTTEPRPPTPPETNPPSTTQPPTTAAATQQQTTAATQQPTPPSTTQSKPTTTKPVPATTPPTTQQPTAETTQPPIPLTTKAPPTVISSCSKYDYNEVLHKSILFYEAQRSGKLPENNRIPWRGDSALEDKGNAGEDLTGGWYDAGDFVKFGFPMAFSTTLLTWGFIEYKTAYSAAGEHDRMLDSIKWPLDYFIKAHVSKNELYGQVGDGHADHAQWGRPEEMTIARPAFKIDQASPGSDLAGETAAAMAAGSIAFRETNSQYADTLLRHAKELYEFAAQYRRAYTDSINQASDFYRSSHYQDELAWAAAWLYRATDDPNYLQKAEQHFAEWTPFGNPAWGFSWDEKTAGVQMLMYQLTGSNVYQTLIQNSLQQWLPGGSVQYTPKGLAWRIQWGANRYSANTAFLALLAADKGLNSEAYTTFGRNQIHYMLALDELTYAIMIT</sequence>
<dbReference type="PRINTS" id="PR01217">
    <property type="entry name" value="PRICHEXTENSN"/>
</dbReference>
<keyword evidence="10" id="KW-0732">Signal</keyword>
<dbReference type="EC" id="3.2.1.4" evidence="3"/>
<dbReference type="PANTHER" id="PTHR22298">
    <property type="entry name" value="ENDO-1,4-BETA-GLUCANASE"/>
    <property type="match status" value="1"/>
</dbReference>
<evidence type="ECO:0000256" key="3">
    <source>
        <dbReference type="ARBA" id="ARBA00012601"/>
    </source>
</evidence>
<protein>
    <recommendedName>
        <fullName evidence="3">cellulase</fullName>
        <ecNumber evidence="3">3.2.1.4</ecNumber>
    </recommendedName>
</protein>
<organism evidence="12 13">
    <name type="scientific">Paramuricea clavata</name>
    <name type="common">Red gorgonian</name>
    <name type="synonym">Violescent sea-whip</name>
    <dbReference type="NCBI Taxonomy" id="317549"/>
    <lineage>
        <taxon>Eukaryota</taxon>
        <taxon>Metazoa</taxon>
        <taxon>Cnidaria</taxon>
        <taxon>Anthozoa</taxon>
        <taxon>Octocorallia</taxon>
        <taxon>Malacalcyonacea</taxon>
        <taxon>Plexauridae</taxon>
        <taxon>Paramuricea</taxon>
    </lineage>
</organism>
<keyword evidence="8" id="KW-0624">Polysaccharide degradation</keyword>
<keyword evidence="6" id="KW-0119">Carbohydrate metabolism</keyword>
<evidence type="ECO:0000259" key="11">
    <source>
        <dbReference type="Pfam" id="PF00759"/>
    </source>
</evidence>
<comment type="similarity">
    <text evidence="2">Belongs to the glycosyl hydrolase 9 (cellulase E) family.</text>
</comment>
<gene>
    <name evidence="12" type="ORF">PACLA_8A078734</name>
</gene>
<feature type="compositionally biased region" description="Pro residues" evidence="9">
    <location>
        <begin position="165"/>
        <end position="174"/>
    </location>
</feature>
<comment type="catalytic activity">
    <reaction evidence="1">
        <text>Endohydrolysis of (1-&gt;4)-beta-D-glucosidic linkages in cellulose, lichenin and cereal beta-D-glucans.</text>
        <dbReference type="EC" id="3.2.1.4"/>
    </reaction>
</comment>
<evidence type="ECO:0000313" key="13">
    <source>
        <dbReference type="Proteomes" id="UP001152795"/>
    </source>
</evidence>
<feature type="region of interest" description="Disordered" evidence="9">
    <location>
        <begin position="142"/>
        <end position="242"/>
    </location>
</feature>
<feature type="compositionally biased region" description="Low complexity" evidence="9">
    <location>
        <begin position="175"/>
        <end position="232"/>
    </location>
</feature>
<keyword evidence="5" id="KW-0136">Cellulose degradation</keyword>
<dbReference type="InterPro" id="IPR008965">
    <property type="entry name" value="CBM2/CBM3_carb-bd_dom_sf"/>
</dbReference>
<dbReference type="GO" id="GO:0030247">
    <property type="term" value="F:polysaccharide binding"/>
    <property type="evidence" value="ECO:0007669"/>
    <property type="project" value="InterPro"/>
</dbReference>
<evidence type="ECO:0000256" key="8">
    <source>
        <dbReference type="ARBA" id="ARBA00023326"/>
    </source>
</evidence>
<reference evidence="12" key="1">
    <citation type="submission" date="2020-04" db="EMBL/GenBank/DDBJ databases">
        <authorList>
            <person name="Alioto T."/>
            <person name="Alioto T."/>
            <person name="Gomez Garrido J."/>
        </authorList>
    </citation>
    <scope>NUCLEOTIDE SEQUENCE</scope>
    <source>
        <strain evidence="12">A484AB</strain>
    </source>
</reference>
<dbReference type="EMBL" id="CACRXK020000563">
    <property type="protein sequence ID" value="CAB3982991.1"/>
    <property type="molecule type" value="Genomic_DNA"/>
</dbReference>
<dbReference type="Gene3D" id="2.60.40.290">
    <property type="match status" value="1"/>
</dbReference>
<evidence type="ECO:0000256" key="10">
    <source>
        <dbReference type="SAM" id="SignalP"/>
    </source>
</evidence>
<dbReference type="InterPro" id="IPR008928">
    <property type="entry name" value="6-hairpin_glycosidase_sf"/>
</dbReference>
<dbReference type="AlphaFoldDB" id="A0A6S7GCJ4"/>
<dbReference type="InterPro" id="IPR001701">
    <property type="entry name" value="Glyco_hydro_9"/>
</dbReference>
<dbReference type="InterPro" id="IPR012291">
    <property type="entry name" value="CBM2_carb-bd_dom_sf"/>
</dbReference>
<keyword evidence="13" id="KW-1185">Reference proteome</keyword>
<dbReference type="Gene3D" id="1.50.10.10">
    <property type="match status" value="1"/>
</dbReference>
<evidence type="ECO:0000256" key="6">
    <source>
        <dbReference type="ARBA" id="ARBA00023277"/>
    </source>
</evidence>
<evidence type="ECO:0000256" key="4">
    <source>
        <dbReference type="ARBA" id="ARBA00022801"/>
    </source>
</evidence>
<evidence type="ECO:0000256" key="7">
    <source>
        <dbReference type="ARBA" id="ARBA00023295"/>
    </source>
</evidence>
<feature type="non-terminal residue" evidence="12">
    <location>
        <position position="1"/>
    </location>
</feature>
<dbReference type="SUPFAM" id="SSF48208">
    <property type="entry name" value="Six-hairpin glycosidases"/>
    <property type="match status" value="1"/>
</dbReference>